<dbReference type="AlphaFoldDB" id="A0A5C6E748"/>
<dbReference type="EMBL" id="SJPY01000001">
    <property type="protein sequence ID" value="TWU45473.1"/>
    <property type="molecule type" value="Genomic_DNA"/>
</dbReference>
<dbReference type="RefSeq" id="WP_146598166.1">
    <property type="nucleotide sequence ID" value="NZ_SJPY01000001.1"/>
</dbReference>
<organism evidence="1 2">
    <name type="scientific">Novipirellula aureliae</name>
    <dbReference type="NCBI Taxonomy" id="2527966"/>
    <lineage>
        <taxon>Bacteria</taxon>
        <taxon>Pseudomonadati</taxon>
        <taxon>Planctomycetota</taxon>
        <taxon>Planctomycetia</taxon>
        <taxon>Pirellulales</taxon>
        <taxon>Pirellulaceae</taxon>
        <taxon>Novipirellula</taxon>
    </lineage>
</organism>
<reference evidence="1 2" key="1">
    <citation type="submission" date="2019-02" db="EMBL/GenBank/DDBJ databases">
        <title>Deep-cultivation of Planctomycetes and their phenomic and genomic characterization uncovers novel biology.</title>
        <authorList>
            <person name="Wiegand S."/>
            <person name="Jogler M."/>
            <person name="Boedeker C."/>
            <person name="Pinto D."/>
            <person name="Vollmers J."/>
            <person name="Rivas-Marin E."/>
            <person name="Kohn T."/>
            <person name="Peeters S.H."/>
            <person name="Heuer A."/>
            <person name="Rast P."/>
            <person name="Oberbeckmann S."/>
            <person name="Bunk B."/>
            <person name="Jeske O."/>
            <person name="Meyerdierks A."/>
            <person name="Storesund J.E."/>
            <person name="Kallscheuer N."/>
            <person name="Luecker S."/>
            <person name="Lage O.M."/>
            <person name="Pohl T."/>
            <person name="Merkel B.J."/>
            <person name="Hornburger P."/>
            <person name="Mueller R.-W."/>
            <person name="Bruemmer F."/>
            <person name="Labrenz M."/>
            <person name="Spormann A.M."/>
            <person name="Op Den Camp H."/>
            <person name="Overmann J."/>
            <person name="Amann R."/>
            <person name="Jetten M.S.M."/>
            <person name="Mascher T."/>
            <person name="Medema M.H."/>
            <person name="Devos D.P."/>
            <person name="Kaster A.-K."/>
            <person name="Ovreas L."/>
            <person name="Rohde M."/>
            <person name="Galperin M.Y."/>
            <person name="Jogler C."/>
        </authorList>
    </citation>
    <scope>NUCLEOTIDE SEQUENCE [LARGE SCALE GENOMIC DNA]</scope>
    <source>
        <strain evidence="1 2">Q31b</strain>
    </source>
</reference>
<name>A0A5C6E748_9BACT</name>
<sequence length="81" mass="9166">MTQLMLFDAATSITAPTVAFTPTVAVRNEQPKTTATFEEPKQGLNHMGDLARLVLMRYDMVARRRAERAEKARRTTLDSRL</sequence>
<dbReference type="Proteomes" id="UP000315471">
    <property type="component" value="Unassembled WGS sequence"/>
</dbReference>
<gene>
    <name evidence="1" type="ORF">Q31b_06450</name>
</gene>
<evidence type="ECO:0000313" key="1">
    <source>
        <dbReference type="EMBL" id="TWU45473.1"/>
    </source>
</evidence>
<comment type="caution">
    <text evidence="1">The sequence shown here is derived from an EMBL/GenBank/DDBJ whole genome shotgun (WGS) entry which is preliminary data.</text>
</comment>
<protein>
    <submittedName>
        <fullName evidence="1">Uncharacterized protein</fullName>
    </submittedName>
</protein>
<evidence type="ECO:0000313" key="2">
    <source>
        <dbReference type="Proteomes" id="UP000315471"/>
    </source>
</evidence>
<dbReference type="OrthoDB" id="291742at2"/>
<accession>A0A5C6E748</accession>
<keyword evidence="2" id="KW-1185">Reference proteome</keyword>
<proteinExistence type="predicted"/>